<dbReference type="Proteomes" id="UP000183900">
    <property type="component" value="Unassembled WGS sequence"/>
</dbReference>
<dbReference type="InterPro" id="IPR036648">
    <property type="entry name" value="CN_Hdrase_a/SCN_Hdrase_g_sf"/>
</dbReference>
<accession>A0A0K6I975</accession>
<name>A0A0K6I975_9HYPH</name>
<evidence type="ECO:0008006" key="3">
    <source>
        <dbReference type="Google" id="ProtNLM"/>
    </source>
</evidence>
<evidence type="ECO:0000313" key="2">
    <source>
        <dbReference type="Proteomes" id="UP000183900"/>
    </source>
</evidence>
<dbReference type="RefSeq" id="WP_055456770.1">
    <property type="nucleotide sequence ID" value="NZ_CYHE01000014.1"/>
</dbReference>
<dbReference type="SUPFAM" id="SSF56209">
    <property type="entry name" value="Nitrile hydratase alpha chain"/>
    <property type="match status" value="1"/>
</dbReference>
<keyword evidence="2" id="KW-1185">Reference proteome</keyword>
<protein>
    <recommendedName>
        <fullName evidence="3">NHLP leader peptide domain</fullName>
    </recommendedName>
</protein>
<dbReference type="GO" id="GO:0003824">
    <property type="term" value="F:catalytic activity"/>
    <property type="evidence" value="ECO:0007669"/>
    <property type="project" value="InterPro"/>
</dbReference>
<dbReference type="GO" id="GO:0046914">
    <property type="term" value="F:transition metal ion binding"/>
    <property type="evidence" value="ECO:0007669"/>
    <property type="project" value="InterPro"/>
</dbReference>
<gene>
    <name evidence="1" type="ORF">Ga0061067_11443</name>
</gene>
<evidence type="ECO:0000313" key="1">
    <source>
        <dbReference type="EMBL" id="CUA99680.1"/>
    </source>
</evidence>
<proteinExistence type="predicted"/>
<reference evidence="2" key="1">
    <citation type="submission" date="2015-08" db="EMBL/GenBank/DDBJ databases">
        <authorList>
            <person name="Varghese N."/>
        </authorList>
    </citation>
    <scope>NUCLEOTIDE SEQUENCE [LARGE SCALE GENOMIC DNA]</scope>
    <source>
        <strain evidence="2">DSM 23407</strain>
    </source>
</reference>
<dbReference type="AlphaFoldDB" id="A0A0K6I975"/>
<dbReference type="EMBL" id="CYHE01000014">
    <property type="protein sequence ID" value="CUA99680.1"/>
    <property type="molecule type" value="Genomic_DNA"/>
</dbReference>
<organism evidence="1 2">
    <name type="scientific">Pannonibacter indicus</name>
    <dbReference type="NCBI Taxonomy" id="466044"/>
    <lineage>
        <taxon>Bacteria</taxon>
        <taxon>Pseudomonadati</taxon>
        <taxon>Pseudomonadota</taxon>
        <taxon>Alphaproteobacteria</taxon>
        <taxon>Hyphomicrobiales</taxon>
        <taxon>Stappiaceae</taxon>
        <taxon>Pannonibacter</taxon>
    </lineage>
</organism>
<sequence>MARFPLPASKIPVLGRILAEAASDPDKRDALCRNPAAVLAAAGLPANLTALFDFKILVETAETRQVVLPFRYNAEKLARGDAAYLQEIESGLGQSTAAGPLH</sequence>
<dbReference type="OrthoDB" id="7678600at2"/>